<feature type="domain" description="Glycosyltransferase 2-like" evidence="1">
    <location>
        <begin position="299"/>
        <end position="404"/>
    </location>
</feature>
<gene>
    <name evidence="2" type="ORF">GCM10008111_00060</name>
</gene>
<evidence type="ECO:0000259" key="1">
    <source>
        <dbReference type="Pfam" id="PF00535"/>
    </source>
</evidence>
<dbReference type="PANTHER" id="PTHR43179:SF7">
    <property type="entry name" value="RHAMNOSYLTRANSFERASE WBBL"/>
    <property type="match status" value="1"/>
</dbReference>
<dbReference type="Proteomes" id="UP000634667">
    <property type="component" value="Unassembled WGS sequence"/>
</dbReference>
<dbReference type="InterPro" id="IPR001173">
    <property type="entry name" value="Glyco_trans_2-like"/>
</dbReference>
<dbReference type="CDD" id="cd03801">
    <property type="entry name" value="GT4_PimA-like"/>
    <property type="match status" value="1"/>
</dbReference>
<dbReference type="Gene3D" id="3.90.550.10">
    <property type="entry name" value="Spore Coat Polysaccharide Biosynthesis Protein SpsA, Chain A"/>
    <property type="match status" value="1"/>
</dbReference>
<dbReference type="SUPFAM" id="SSF53756">
    <property type="entry name" value="UDP-Glycosyltransferase/glycogen phosphorylase"/>
    <property type="match status" value="1"/>
</dbReference>
<sequence>MKDNIEVTNKTTTTSEVTEASKIAKVTKAQALFKCNVENATFGNLAGWVAAEASDEPIELSIYGNGQLLATVTADLYRADLEKAGIHKGLHGFAVPLQAYNTKADTQIELRTAAGQRIKHSKFVIPALDYDVTLSAPVYQDGHVSTAVLSTASLKGVKVQAMVNGEVIGTVAFETEAKSEKAYFLLPTKFITGKQLEVTFALEQMASPLGFGYITATPILTPWQYLSSSSQEPGMSLLPKQADHRYETLQYQLAAIAKGESNIAPVTLMQLHKVLCEGYEGRKKFPSFELPVFEKPKVSIIVPAYNKFELTYTCIASIAFAYNKTSYEVILADDCSDDFTSEAEFIIKNIVVSRNPENMRFLRSCNRAAKLAQGEYIVFLNNDTEVTSFWLDTLIAEFETKANIGMTGSMLINEDGSMQEAGGIVWEDGLPWNVGRGYSPYAPEFNYVRDVDYLTGAAMCLPSKVWQEVGGFSEELAPCYFEDTDIAFKVRDKGYRTVFTPFSKVIHFEGKSHGKDVTKGLKRYQVINQKTFASKWYKAFRNNGKASLENMMIEKDRNVGARVLVIDYATPQPNKDAGSYAAVQEMKLLLALGFKVTFIPENLAFFGSYTLELQKMGIEVLYAPFYASVFDVINKRLHEMDAVYITRYNVAEKYLDAIKNVKPSIKVVFNNADLHFLRELRTALKVSRSQEALNSALKTRENELAVCRKVDAILCYNSTEHAVITSHILETDKLHLTPWVLEDKGEAPAFKAREGIAFLGGFNHYPNKEAVDYLVAEIMPLLEKVRPDIKLYVYGSAMPEEYKALETPNIEMVGFAENLDDVFYAHRVFVAPLLSGAGIKGKVLEAMAYQTPTVLTETAAEGTGLTHAISTLIADTPEEWVANIIKLYDDQKLWKKFADASAILVKERYSAEYGYKVFKKIMASVGLYAYR</sequence>
<dbReference type="SUPFAM" id="SSF53448">
    <property type="entry name" value="Nucleotide-diphospho-sugar transferases"/>
    <property type="match status" value="1"/>
</dbReference>
<evidence type="ECO:0000313" key="2">
    <source>
        <dbReference type="EMBL" id="GGW48449.1"/>
    </source>
</evidence>
<dbReference type="Pfam" id="PF00535">
    <property type="entry name" value="Glycos_transf_2"/>
    <property type="match status" value="1"/>
</dbReference>
<dbReference type="CDD" id="cd04186">
    <property type="entry name" value="GT_2_like_c"/>
    <property type="match status" value="1"/>
</dbReference>
<comment type="caution">
    <text evidence="2">The sequence shown here is derived from an EMBL/GenBank/DDBJ whole genome shotgun (WGS) entry which is preliminary data.</text>
</comment>
<keyword evidence="3" id="KW-1185">Reference proteome</keyword>
<proteinExistence type="predicted"/>
<dbReference type="Gene3D" id="3.40.50.2000">
    <property type="entry name" value="Glycogen Phosphorylase B"/>
    <property type="match status" value="1"/>
</dbReference>
<protein>
    <recommendedName>
        <fullName evidence="1">Glycosyltransferase 2-like domain-containing protein</fullName>
    </recommendedName>
</protein>
<evidence type="ECO:0000313" key="3">
    <source>
        <dbReference type="Proteomes" id="UP000634667"/>
    </source>
</evidence>
<reference evidence="3" key="1">
    <citation type="journal article" date="2019" name="Int. J. Syst. Evol. Microbiol.">
        <title>The Global Catalogue of Microorganisms (GCM) 10K type strain sequencing project: providing services to taxonomists for standard genome sequencing and annotation.</title>
        <authorList>
            <consortium name="The Broad Institute Genomics Platform"/>
            <consortium name="The Broad Institute Genome Sequencing Center for Infectious Disease"/>
            <person name="Wu L."/>
            <person name="Ma J."/>
        </authorList>
    </citation>
    <scope>NUCLEOTIDE SEQUENCE [LARGE SCALE GENOMIC DNA]</scope>
    <source>
        <strain evidence="3">KCTC 23723</strain>
    </source>
</reference>
<dbReference type="Pfam" id="PF13692">
    <property type="entry name" value="Glyco_trans_1_4"/>
    <property type="match status" value="1"/>
</dbReference>
<accession>A0ABQ2WBG3</accession>
<name>A0ABQ2WBG3_9ALTE</name>
<dbReference type="RefSeq" id="WP_229796870.1">
    <property type="nucleotide sequence ID" value="NZ_BMYR01000001.1"/>
</dbReference>
<organism evidence="2 3">
    <name type="scientific">Alishewanella tabrizica</name>
    <dbReference type="NCBI Taxonomy" id="671278"/>
    <lineage>
        <taxon>Bacteria</taxon>
        <taxon>Pseudomonadati</taxon>
        <taxon>Pseudomonadota</taxon>
        <taxon>Gammaproteobacteria</taxon>
        <taxon>Alteromonadales</taxon>
        <taxon>Alteromonadaceae</taxon>
        <taxon>Alishewanella</taxon>
    </lineage>
</organism>
<dbReference type="PANTHER" id="PTHR43179">
    <property type="entry name" value="RHAMNOSYLTRANSFERASE WBBL"/>
    <property type="match status" value="1"/>
</dbReference>
<dbReference type="EMBL" id="BMYR01000001">
    <property type="protein sequence ID" value="GGW48449.1"/>
    <property type="molecule type" value="Genomic_DNA"/>
</dbReference>
<dbReference type="InterPro" id="IPR029044">
    <property type="entry name" value="Nucleotide-diphossugar_trans"/>
</dbReference>